<feature type="region of interest" description="Disordered" evidence="1">
    <location>
        <begin position="151"/>
        <end position="197"/>
    </location>
</feature>
<proteinExistence type="predicted"/>
<reference evidence="2 3" key="1">
    <citation type="submission" date="2021-08" db="EMBL/GenBank/DDBJ databases">
        <title>Draft Genome Sequence of Phanerochaete sordida strain YK-624.</title>
        <authorList>
            <person name="Mori T."/>
            <person name="Dohra H."/>
            <person name="Suzuki T."/>
            <person name="Kawagishi H."/>
            <person name="Hirai H."/>
        </authorList>
    </citation>
    <scope>NUCLEOTIDE SEQUENCE [LARGE SCALE GENOMIC DNA]</scope>
    <source>
        <strain evidence="2 3">YK-624</strain>
    </source>
</reference>
<accession>A0A9P3GTE0</accession>
<gene>
    <name evidence="2" type="ORF">PsYK624_170270</name>
</gene>
<keyword evidence="3" id="KW-1185">Reference proteome</keyword>
<organism evidence="2 3">
    <name type="scientific">Phanerochaete sordida</name>
    <dbReference type="NCBI Taxonomy" id="48140"/>
    <lineage>
        <taxon>Eukaryota</taxon>
        <taxon>Fungi</taxon>
        <taxon>Dikarya</taxon>
        <taxon>Basidiomycota</taxon>
        <taxon>Agaricomycotina</taxon>
        <taxon>Agaricomycetes</taxon>
        <taxon>Polyporales</taxon>
        <taxon>Phanerochaetaceae</taxon>
        <taxon>Phanerochaete</taxon>
    </lineage>
</organism>
<evidence type="ECO:0000313" key="2">
    <source>
        <dbReference type="EMBL" id="GJF00727.1"/>
    </source>
</evidence>
<feature type="compositionally biased region" description="Polar residues" evidence="1">
    <location>
        <begin position="184"/>
        <end position="197"/>
    </location>
</feature>
<sequence>MSYTLQAGALPFAALEGSSRNRSWLHLGTPAIPELHATGTSTRNLSCMRSLTRLSPGPFSWRRPSRFPYPASRAARSQSLTARSWRTSSSKLGTRESGAGDGRWEPAAAWLRDRLLLAASIVRTTRLAVSAGAELRLLTASWASAHSRSRADRSTQALRAVARRSPPCRGAPDAIPRRTAPPVISSSHRSPTLDTPSHWQCVRRSSVRSMLVASSARSAAANIACIDCR</sequence>
<comment type="caution">
    <text evidence="2">The sequence shown here is derived from an EMBL/GenBank/DDBJ whole genome shotgun (WGS) entry which is preliminary data.</text>
</comment>
<dbReference type="EMBL" id="BPQB01000190">
    <property type="protein sequence ID" value="GJF00727.1"/>
    <property type="molecule type" value="Genomic_DNA"/>
</dbReference>
<name>A0A9P3GTE0_9APHY</name>
<evidence type="ECO:0000256" key="1">
    <source>
        <dbReference type="SAM" id="MobiDB-lite"/>
    </source>
</evidence>
<evidence type="ECO:0000313" key="3">
    <source>
        <dbReference type="Proteomes" id="UP000703269"/>
    </source>
</evidence>
<feature type="compositionally biased region" description="Polar residues" evidence="1">
    <location>
        <begin position="75"/>
        <end position="92"/>
    </location>
</feature>
<dbReference type="Proteomes" id="UP000703269">
    <property type="component" value="Unassembled WGS sequence"/>
</dbReference>
<dbReference type="AlphaFoldDB" id="A0A9P3GTE0"/>
<feature type="region of interest" description="Disordered" evidence="1">
    <location>
        <begin position="72"/>
        <end position="101"/>
    </location>
</feature>
<protein>
    <submittedName>
        <fullName evidence="2">Uncharacterized protein</fullName>
    </submittedName>
</protein>